<keyword evidence="3" id="KW-1185">Reference proteome</keyword>
<proteinExistence type="predicted"/>
<evidence type="ECO:0000259" key="1">
    <source>
        <dbReference type="Pfam" id="PF13761"/>
    </source>
</evidence>
<evidence type="ECO:0000313" key="2">
    <source>
        <dbReference type="EMBL" id="OYD51814.1"/>
    </source>
</evidence>
<accession>A0A235ES31</accession>
<feature type="domain" description="DUF4166" evidence="1">
    <location>
        <begin position="37"/>
        <end position="213"/>
    </location>
</feature>
<reference evidence="2 3" key="1">
    <citation type="submission" date="2017-07" db="EMBL/GenBank/DDBJ databases">
        <title>Acidovorax KNDSW TSA 6 genome sequence and assembly.</title>
        <authorList>
            <person name="Mayilraj S."/>
        </authorList>
    </citation>
    <scope>NUCLEOTIDE SEQUENCE [LARGE SCALE GENOMIC DNA]</scope>
    <source>
        <strain evidence="2 3">KNDSW-TSA6</strain>
    </source>
</reference>
<dbReference type="OrthoDB" id="8687030at2"/>
<dbReference type="Pfam" id="PF13761">
    <property type="entry name" value="DUF4166"/>
    <property type="match status" value="1"/>
</dbReference>
<sequence length="231" mass="24910">MFALFNPAPRPCDAAPAHPATALDLRAMVGAAAWARLPAAVQRRFGTAHADVAYEGQMDLRCSLVGHVYAALTRAWGGPLTHINTTALPATVRVSGNGCGGVVWERCFHTSTDSGAGRTVRSTKELGPDGRLLERTDGGLAMSLDVLEEDGALVFRSRRFWWVRGRLRIPVPALLTPGTCRVAHTDLGGGQFRFTLSMVHPWWGETFHQSGVFTDPCTEPASPDYSSLNAL</sequence>
<dbReference type="RefSeq" id="WP_094286198.1">
    <property type="nucleotide sequence ID" value="NZ_NOIG01000003.1"/>
</dbReference>
<protein>
    <recommendedName>
        <fullName evidence="1">DUF4166 domain-containing protein</fullName>
    </recommendedName>
</protein>
<dbReference type="Proteomes" id="UP000215441">
    <property type="component" value="Unassembled WGS sequence"/>
</dbReference>
<organism evidence="2 3">
    <name type="scientific">Acidovorax kalamii</name>
    <dbReference type="NCBI Taxonomy" id="2004485"/>
    <lineage>
        <taxon>Bacteria</taxon>
        <taxon>Pseudomonadati</taxon>
        <taxon>Pseudomonadota</taxon>
        <taxon>Betaproteobacteria</taxon>
        <taxon>Burkholderiales</taxon>
        <taxon>Comamonadaceae</taxon>
        <taxon>Acidovorax</taxon>
    </lineage>
</organism>
<dbReference type="AlphaFoldDB" id="A0A235ES31"/>
<comment type="caution">
    <text evidence="2">The sequence shown here is derived from an EMBL/GenBank/DDBJ whole genome shotgun (WGS) entry which is preliminary data.</text>
</comment>
<evidence type="ECO:0000313" key="3">
    <source>
        <dbReference type="Proteomes" id="UP000215441"/>
    </source>
</evidence>
<gene>
    <name evidence="2" type="ORF">CBY09_02805</name>
</gene>
<name>A0A235ES31_9BURK</name>
<dbReference type="InterPro" id="IPR025311">
    <property type="entry name" value="DUF4166"/>
</dbReference>
<dbReference type="EMBL" id="NOIG01000003">
    <property type="protein sequence ID" value="OYD51814.1"/>
    <property type="molecule type" value="Genomic_DNA"/>
</dbReference>